<feature type="chain" id="PRO_5009518258" evidence="1">
    <location>
        <begin position="27"/>
        <end position="98"/>
    </location>
</feature>
<name>A0A1F5DMW2_9BACT</name>
<protein>
    <submittedName>
        <fullName evidence="2">Uncharacterized protein</fullName>
    </submittedName>
</protein>
<comment type="caution">
    <text evidence="2">The sequence shown here is derived from an EMBL/GenBank/DDBJ whole genome shotgun (WGS) entry which is preliminary data.</text>
</comment>
<dbReference type="AlphaFoldDB" id="A0A1F5DMW2"/>
<dbReference type="EMBL" id="MEZT01000021">
    <property type="protein sequence ID" value="OGD56404.1"/>
    <property type="molecule type" value="Genomic_DNA"/>
</dbReference>
<keyword evidence="1" id="KW-0732">Signal</keyword>
<organism evidence="2 3">
    <name type="scientific">Candidatus Berkelbacteria bacterium RBG_13_40_8</name>
    <dbReference type="NCBI Taxonomy" id="1797467"/>
    <lineage>
        <taxon>Bacteria</taxon>
        <taxon>Candidatus Berkelbacteria</taxon>
    </lineage>
</organism>
<feature type="signal peptide" evidence="1">
    <location>
        <begin position="1"/>
        <end position="26"/>
    </location>
</feature>
<accession>A0A1F5DMW2</accession>
<proteinExistence type="predicted"/>
<evidence type="ECO:0000313" key="2">
    <source>
        <dbReference type="EMBL" id="OGD56404.1"/>
    </source>
</evidence>
<evidence type="ECO:0000256" key="1">
    <source>
        <dbReference type="SAM" id="SignalP"/>
    </source>
</evidence>
<evidence type="ECO:0000313" key="3">
    <source>
        <dbReference type="Proteomes" id="UP000178764"/>
    </source>
</evidence>
<gene>
    <name evidence="2" type="ORF">A2V71_04705</name>
</gene>
<dbReference type="Proteomes" id="UP000178764">
    <property type="component" value="Unassembled WGS sequence"/>
</dbReference>
<sequence>MTKKLILLLVLVVMIMLMFVSMTAVSADETPEVDVSTLTPFTQGVNYMSLPGYYRYKVFEFRQEWISRLRCVRAVKAQGADPTIDCHTAKILNGCIEK</sequence>
<reference evidence="2 3" key="1">
    <citation type="journal article" date="2016" name="Nat. Commun.">
        <title>Thousands of microbial genomes shed light on interconnected biogeochemical processes in an aquifer system.</title>
        <authorList>
            <person name="Anantharaman K."/>
            <person name="Brown C.T."/>
            <person name="Hug L.A."/>
            <person name="Sharon I."/>
            <person name="Castelle C.J."/>
            <person name="Probst A.J."/>
            <person name="Thomas B.C."/>
            <person name="Singh A."/>
            <person name="Wilkins M.J."/>
            <person name="Karaoz U."/>
            <person name="Brodie E.L."/>
            <person name="Williams K.H."/>
            <person name="Hubbard S.S."/>
            <person name="Banfield J.F."/>
        </authorList>
    </citation>
    <scope>NUCLEOTIDE SEQUENCE [LARGE SCALE GENOMIC DNA]</scope>
</reference>